<evidence type="ECO:0008006" key="4">
    <source>
        <dbReference type="Google" id="ProtNLM"/>
    </source>
</evidence>
<dbReference type="Proteomes" id="UP001530315">
    <property type="component" value="Unassembled WGS sequence"/>
</dbReference>
<dbReference type="EMBL" id="JALLAZ020000875">
    <property type="protein sequence ID" value="KAL3785713.1"/>
    <property type="molecule type" value="Genomic_DNA"/>
</dbReference>
<protein>
    <recommendedName>
        <fullName evidence="4">Fibrous sheath-interacting protein 1</fullName>
    </recommendedName>
</protein>
<feature type="coiled-coil region" evidence="1">
    <location>
        <begin position="41"/>
        <end position="68"/>
    </location>
</feature>
<proteinExistence type="predicted"/>
<name>A0ABD3PC95_9STRA</name>
<accession>A0ABD3PC95</accession>
<keyword evidence="1" id="KW-0175">Coiled coil</keyword>
<keyword evidence="3" id="KW-1185">Reference proteome</keyword>
<gene>
    <name evidence="2" type="ORF">ACHAW5_004541</name>
</gene>
<dbReference type="AlphaFoldDB" id="A0ABD3PC95"/>
<reference evidence="2 3" key="1">
    <citation type="submission" date="2024-10" db="EMBL/GenBank/DDBJ databases">
        <title>Updated reference genomes for cyclostephanoid diatoms.</title>
        <authorList>
            <person name="Roberts W.R."/>
            <person name="Alverson A.J."/>
        </authorList>
    </citation>
    <scope>NUCLEOTIDE SEQUENCE [LARGE SCALE GENOMIC DNA]</scope>
    <source>
        <strain evidence="2 3">AJA276-08</strain>
    </source>
</reference>
<sequence>MMAGITEEENIFLTAQKPLHDDGVCDRSNEEEKGDVSFGNMKDALLEIEALDVQLDNLELECNQCIDDNVPAFVDYQPNVDLSGDSAVPTSNISAAIDIKDIFTDTRDNKMVGCVDAIERKHKLTNHLLTVEEEERIAEMMLQDEEDMEKYRFCIPSIEKNREVEIDKLLLELGYDIENGDNRVECENTESEEEIKLERGDPTLRELAKERTASLREKRVDQALQKLLLEPLPHVVRIPQKVITECQDEVSQLPVVCEETALTASIADEVICHLVQNLKMKFEDDGTVLANHESICALARSIMDQEFSKKSGLL</sequence>
<evidence type="ECO:0000256" key="1">
    <source>
        <dbReference type="SAM" id="Coils"/>
    </source>
</evidence>
<evidence type="ECO:0000313" key="3">
    <source>
        <dbReference type="Proteomes" id="UP001530315"/>
    </source>
</evidence>
<organism evidence="2 3">
    <name type="scientific">Stephanodiscus triporus</name>
    <dbReference type="NCBI Taxonomy" id="2934178"/>
    <lineage>
        <taxon>Eukaryota</taxon>
        <taxon>Sar</taxon>
        <taxon>Stramenopiles</taxon>
        <taxon>Ochrophyta</taxon>
        <taxon>Bacillariophyta</taxon>
        <taxon>Coscinodiscophyceae</taxon>
        <taxon>Thalassiosirophycidae</taxon>
        <taxon>Stephanodiscales</taxon>
        <taxon>Stephanodiscaceae</taxon>
        <taxon>Stephanodiscus</taxon>
    </lineage>
</organism>
<evidence type="ECO:0000313" key="2">
    <source>
        <dbReference type="EMBL" id="KAL3785713.1"/>
    </source>
</evidence>
<comment type="caution">
    <text evidence="2">The sequence shown here is derived from an EMBL/GenBank/DDBJ whole genome shotgun (WGS) entry which is preliminary data.</text>
</comment>